<evidence type="ECO:0000256" key="3">
    <source>
        <dbReference type="ARBA" id="ARBA00023235"/>
    </source>
</evidence>
<protein>
    <recommendedName>
        <fullName evidence="4">tRNA pseudouridine synthase A</fullName>
        <ecNumber evidence="4">5.4.99.12</ecNumber>
    </recommendedName>
    <alternativeName>
        <fullName evidence="4">tRNA pseudouridine(38-40) synthase</fullName>
    </alternativeName>
    <alternativeName>
        <fullName evidence="4">tRNA pseudouridylate synthase I</fullName>
    </alternativeName>
    <alternativeName>
        <fullName evidence="4">tRNA-uridine isomerase I</fullName>
    </alternativeName>
</protein>
<evidence type="ECO:0000313" key="8">
    <source>
        <dbReference type="Proteomes" id="UP001597221"/>
    </source>
</evidence>
<comment type="similarity">
    <text evidence="1 4 5">Belongs to the tRNA pseudouridine synthase TruA family.</text>
</comment>
<dbReference type="PIRSF" id="PIRSF001430">
    <property type="entry name" value="tRNA_psdUrid_synth"/>
    <property type="match status" value="1"/>
</dbReference>
<dbReference type="NCBIfam" id="TIGR00071">
    <property type="entry name" value="hisT_truA"/>
    <property type="match status" value="1"/>
</dbReference>
<evidence type="ECO:0000256" key="4">
    <source>
        <dbReference type="HAMAP-Rule" id="MF_00171"/>
    </source>
</evidence>
<dbReference type="SUPFAM" id="SSF55120">
    <property type="entry name" value="Pseudouridine synthase"/>
    <property type="match status" value="1"/>
</dbReference>
<dbReference type="Proteomes" id="UP001597221">
    <property type="component" value="Unassembled WGS sequence"/>
</dbReference>
<dbReference type="InterPro" id="IPR001406">
    <property type="entry name" value="PsdUridine_synth_TruA"/>
</dbReference>
<dbReference type="InterPro" id="IPR020095">
    <property type="entry name" value="PsdUridine_synth_TruA_C"/>
</dbReference>
<proteinExistence type="inferred from homology"/>
<dbReference type="InterPro" id="IPR020103">
    <property type="entry name" value="PsdUridine_synth_cat_dom_sf"/>
</dbReference>
<dbReference type="RefSeq" id="WP_251514717.1">
    <property type="nucleotide sequence ID" value="NZ_JAMBON010000020.1"/>
</dbReference>
<name>A0ABW4HVC5_9BACI</name>
<comment type="subunit">
    <text evidence="4">Homodimer.</text>
</comment>
<sequence length="247" mass="28115">MTRIKCTLAYDGSNFYGFQIQPDKRTVAGELEQALKKIHKGESIRIQGSGRTDTGVHAEGQVIHFDSKLSLGADNWKKALNALLPDDIFIKAAEIVSEDFHARFNAKMKEYHYYVRTSPERDVFSRNYAYHVPEQLNLTKMQDACAYLKGTHDFTTFSSVKATVQGSRVRTLYTVTCEEHPNGFRFVFIGDGFLYNMVRILVSFLLDVGRGKWQPEETLELLAAKDRTRVGKTIGPEGLYLVRVVYE</sequence>
<comment type="caution">
    <text evidence="7">The sequence shown here is derived from an EMBL/GenBank/DDBJ whole genome shotgun (WGS) entry which is preliminary data.</text>
</comment>
<comment type="catalytic activity">
    <reaction evidence="4 5">
        <text>uridine(38/39/40) in tRNA = pseudouridine(38/39/40) in tRNA</text>
        <dbReference type="Rhea" id="RHEA:22376"/>
        <dbReference type="Rhea" id="RHEA-COMP:10085"/>
        <dbReference type="Rhea" id="RHEA-COMP:10087"/>
        <dbReference type="ChEBI" id="CHEBI:65314"/>
        <dbReference type="ChEBI" id="CHEBI:65315"/>
        <dbReference type="EC" id="5.4.99.12"/>
    </reaction>
</comment>
<dbReference type="EMBL" id="JBHUDE010000160">
    <property type="protein sequence ID" value="MFD1609583.1"/>
    <property type="molecule type" value="Genomic_DNA"/>
</dbReference>
<dbReference type="EC" id="5.4.99.12" evidence="4"/>
<dbReference type="Pfam" id="PF01416">
    <property type="entry name" value="PseudoU_synth_1"/>
    <property type="match status" value="2"/>
</dbReference>
<dbReference type="InterPro" id="IPR020097">
    <property type="entry name" value="PsdUridine_synth_TruA_a/b_dom"/>
</dbReference>
<comment type="function">
    <text evidence="4">Formation of pseudouridine at positions 38, 39 and 40 in the anticodon stem and loop of transfer RNAs.</text>
</comment>
<organism evidence="7 8">
    <name type="scientific">Oceanobacillus luteolus</name>
    <dbReference type="NCBI Taxonomy" id="1274358"/>
    <lineage>
        <taxon>Bacteria</taxon>
        <taxon>Bacillati</taxon>
        <taxon>Bacillota</taxon>
        <taxon>Bacilli</taxon>
        <taxon>Bacillales</taxon>
        <taxon>Bacillaceae</taxon>
        <taxon>Oceanobacillus</taxon>
    </lineage>
</organism>
<evidence type="ECO:0000256" key="5">
    <source>
        <dbReference type="RuleBase" id="RU003792"/>
    </source>
</evidence>
<reference evidence="8" key="1">
    <citation type="journal article" date="2019" name="Int. J. Syst. Evol. Microbiol.">
        <title>The Global Catalogue of Microorganisms (GCM) 10K type strain sequencing project: providing services to taxonomists for standard genome sequencing and annotation.</title>
        <authorList>
            <consortium name="The Broad Institute Genomics Platform"/>
            <consortium name="The Broad Institute Genome Sequencing Center for Infectious Disease"/>
            <person name="Wu L."/>
            <person name="Ma J."/>
        </authorList>
    </citation>
    <scope>NUCLEOTIDE SEQUENCE [LARGE SCALE GENOMIC DNA]</scope>
    <source>
        <strain evidence="8">CGMCC 1.12376</strain>
    </source>
</reference>
<evidence type="ECO:0000259" key="6">
    <source>
        <dbReference type="Pfam" id="PF01416"/>
    </source>
</evidence>
<gene>
    <name evidence="4 7" type="primary">truA</name>
    <name evidence="7" type="ORF">ACFSBH_18350</name>
</gene>
<evidence type="ECO:0000256" key="1">
    <source>
        <dbReference type="ARBA" id="ARBA00009375"/>
    </source>
</evidence>
<dbReference type="PANTHER" id="PTHR11142:SF0">
    <property type="entry name" value="TRNA PSEUDOURIDINE SYNTHASE-LIKE 1"/>
    <property type="match status" value="1"/>
</dbReference>
<keyword evidence="8" id="KW-1185">Reference proteome</keyword>
<dbReference type="PANTHER" id="PTHR11142">
    <property type="entry name" value="PSEUDOURIDYLATE SYNTHASE"/>
    <property type="match status" value="1"/>
</dbReference>
<accession>A0ABW4HVC5</accession>
<dbReference type="HAMAP" id="MF_00171">
    <property type="entry name" value="TruA"/>
    <property type="match status" value="1"/>
</dbReference>
<feature type="binding site" evidence="4">
    <location>
        <position position="111"/>
    </location>
    <ligand>
        <name>substrate</name>
    </ligand>
</feature>
<feature type="domain" description="Pseudouridine synthase I TruA alpha/beta" evidence="6">
    <location>
        <begin position="144"/>
        <end position="247"/>
    </location>
</feature>
<keyword evidence="2 4" id="KW-0819">tRNA processing</keyword>
<feature type="domain" description="Pseudouridine synthase I TruA alpha/beta" evidence="6">
    <location>
        <begin position="9"/>
        <end position="105"/>
    </location>
</feature>
<dbReference type="Gene3D" id="3.30.70.660">
    <property type="entry name" value="Pseudouridine synthase I, catalytic domain, C-terminal subdomain"/>
    <property type="match status" value="1"/>
</dbReference>
<dbReference type="InterPro" id="IPR020094">
    <property type="entry name" value="TruA/RsuA/RluB/E/F_N"/>
</dbReference>
<evidence type="ECO:0000256" key="2">
    <source>
        <dbReference type="ARBA" id="ARBA00022694"/>
    </source>
</evidence>
<evidence type="ECO:0000313" key="7">
    <source>
        <dbReference type="EMBL" id="MFD1609583.1"/>
    </source>
</evidence>
<keyword evidence="3 4" id="KW-0413">Isomerase</keyword>
<feature type="active site" description="Nucleophile" evidence="4">
    <location>
        <position position="53"/>
    </location>
</feature>
<comment type="caution">
    <text evidence="4">Lacks conserved residue(s) required for the propagation of feature annotation.</text>
</comment>
<dbReference type="GO" id="GO:0160147">
    <property type="term" value="F:tRNA pseudouridine(38-40) synthase activity"/>
    <property type="evidence" value="ECO:0007669"/>
    <property type="project" value="UniProtKB-EC"/>
</dbReference>
<dbReference type="Gene3D" id="3.30.70.580">
    <property type="entry name" value="Pseudouridine synthase I, catalytic domain, N-terminal subdomain"/>
    <property type="match status" value="1"/>
</dbReference>
<dbReference type="CDD" id="cd02570">
    <property type="entry name" value="PseudoU_synth_EcTruA"/>
    <property type="match status" value="1"/>
</dbReference>